<comment type="subunit">
    <text evidence="5">Associates with stalled 50S ribosomal subunits. Binds to RqcP.</text>
</comment>
<evidence type="ECO:0000256" key="5">
    <source>
        <dbReference type="HAMAP-Rule" id="MF_00844"/>
    </source>
</evidence>
<evidence type="ECO:0000313" key="7">
    <source>
        <dbReference type="EMBL" id="MDT2513578.1"/>
    </source>
</evidence>
<evidence type="ECO:0000256" key="3">
    <source>
        <dbReference type="ARBA" id="ARBA00022884"/>
    </source>
</evidence>
<dbReference type="GO" id="GO:1990112">
    <property type="term" value="C:RQC complex"/>
    <property type="evidence" value="ECO:0007669"/>
    <property type="project" value="TreeGrafter"/>
</dbReference>
<sequence>MSFDGVFTHAMVRELKDQLVTGRISKIHQPYENEVVLVIRAQGKNRRLLLSAHPSYARIQLTEIAYTNPDNPPNFVMMLRKHLEGAILEDIHQVENDRVVHFTFSKRDELGDLQNIVLIVELMGRHSTIVLLNKQTGKILDAIKHIGHSQNTYRSILPGSEYIEPPKQEQLNPFHATKEQVFKILSTAETLDGRYLQQNFQGLGRDTAEELAYRIGKRPNEKMVAWADFWEKVQSELTPTLGLKNKKEFFAPLDFETFEESTVYDSLSALLDAFYGEKAEKDRVKQLGNDLIRKVENEIKRNQTKLAKREKTLSDSENAEEFRRDGELLTTFMAQVPRGAESIELQNYYEDNAPITIKLNPALTPNQNAQKYFQKYQKLKNAVKLIYDQIAEAKDEIAYLESVLAQLEIAGPMDIEVIKEELIASGYLKKKRSKKNRKQAPSKPERFVASDGTEIFVGKNNLQNDQLTLKQARKSDIWLHAKNIPGSHVIVKDDAPSEETLLEAAELAAYFSKFRQSAQVPVDYVAVKHVHKPNGAKPGFVIYENQKTLFVTPEESVVEQLRKNGTA</sequence>
<keyword evidence="1 5" id="KW-0820">tRNA-binding</keyword>
<dbReference type="Proteomes" id="UP000288388">
    <property type="component" value="Unassembled WGS sequence"/>
</dbReference>
<dbReference type="InterPro" id="IPR008532">
    <property type="entry name" value="NFACT_RNA-bd"/>
</dbReference>
<dbReference type="RefSeq" id="WP_127979088.1">
    <property type="nucleotide sequence ID" value="NZ_CAKOCJ010000007.1"/>
</dbReference>
<keyword evidence="5" id="KW-0175">Coiled coil</keyword>
<reference evidence="8 9" key="1">
    <citation type="submission" date="2018-12" db="EMBL/GenBank/DDBJ databases">
        <title>A novel vanA-carrying plasmid in a clinical isolate of Enterococcus avium.</title>
        <authorList>
            <person name="Bernasconi O.J."/>
            <person name="Luzzaro F."/>
            <person name="Endimiani A."/>
        </authorList>
    </citation>
    <scope>NUCLEOTIDE SEQUENCE [LARGE SCALE GENOMIC DNA]</scope>
    <source>
        <strain evidence="8 9">LC0559/18</strain>
    </source>
</reference>
<comment type="function">
    <text evidence="5">Key component of the ribosome quality control system (RQC), a ribosome-associated complex that mediates the extraction of incompletely synthesized nascent chains from stalled ribosomes and their subsequent degradation. RqcH recruits Ala-charged tRNA, and with RqcP directs the elongation of stalled nascent chains on 50S ribosomal subunits, leading to non-templated C-terminal alanine extensions (Ala tail). The Ala tail promotes nascent chain degradation. May add between 1 and at least 8 Ala residues. Binds to stalled 50S ribosomal subunits.</text>
</comment>
<dbReference type="EMBL" id="JARPWY010000008">
    <property type="protein sequence ID" value="MDT2513578.1"/>
    <property type="molecule type" value="Genomic_DNA"/>
</dbReference>
<protein>
    <recommendedName>
        <fullName evidence="5">Rqc2 homolog RqcH</fullName>
        <shortName evidence="5">RqcH</shortName>
    </recommendedName>
</protein>
<evidence type="ECO:0000256" key="4">
    <source>
        <dbReference type="ARBA" id="ARBA00022917"/>
    </source>
</evidence>
<comment type="caution">
    <text evidence="8">The sequence shown here is derived from an EMBL/GenBank/DDBJ whole genome shotgun (WGS) entry which is preliminary data.</text>
</comment>
<dbReference type="InterPro" id="IPR051608">
    <property type="entry name" value="RQC_Subunit_NEMF"/>
</dbReference>
<name>A0A437UNV0_ENTAV</name>
<dbReference type="InterPro" id="IPR043682">
    <property type="entry name" value="RqcH_bacterial"/>
</dbReference>
<dbReference type="Pfam" id="PF05833">
    <property type="entry name" value="NFACT_N"/>
    <property type="match status" value="1"/>
</dbReference>
<evidence type="ECO:0000313" key="10">
    <source>
        <dbReference type="Proteomes" id="UP001264335"/>
    </source>
</evidence>
<dbReference type="GO" id="GO:0043023">
    <property type="term" value="F:ribosomal large subunit binding"/>
    <property type="evidence" value="ECO:0007669"/>
    <property type="project" value="UniProtKB-UniRule"/>
</dbReference>
<dbReference type="PANTHER" id="PTHR15239">
    <property type="entry name" value="NUCLEAR EXPORT MEDIATOR FACTOR NEMF"/>
    <property type="match status" value="1"/>
</dbReference>
<dbReference type="Gene3D" id="3.40.970.40">
    <property type="entry name" value="fibrinogen binding protein from staphylococcus aureus domain like"/>
    <property type="match status" value="1"/>
</dbReference>
<dbReference type="Pfam" id="PF05670">
    <property type="entry name" value="NFACT-R_1"/>
    <property type="match status" value="1"/>
</dbReference>
<dbReference type="AlphaFoldDB" id="A0A437UNV0"/>
<feature type="domain" description="NFACT RNA-binding" evidence="6">
    <location>
        <begin position="446"/>
        <end position="535"/>
    </location>
</feature>
<dbReference type="Gene3D" id="2.30.310.10">
    <property type="entry name" value="ibrinogen binding protein from staphylococcus aureus domain"/>
    <property type="match status" value="1"/>
</dbReference>
<dbReference type="PANTHER" id="PTHR15239:SF6">
    <property type="entry name" value="RIBOSOME QUALITY CONTROL COMPLEX SUBUNIT NEMF"/>
    <property type="match status" value="1"/>
</dbReference>
<keyword evidence="4 5" id="KW-0648">Protein biosynthesis</keyword>
<dbReference type="HAMAP" id="MF_00844_B">
    <property type="entry name" value="RqcH_B"/>
    <property type="match status" value="1"/>
</dbReference>
<dbReference type="GO" id="GO:0072344">
    <property type="term" value="P:rescue of stalled ribosome"/>
    <property type="evidence" value="ECO:0007669"/>
    <property type="project" value="UniProtKB-UniRule"/>
</dbReference>
<dbReference type="NCBIfam" id="NF038240">
    <property type="entry name" value="fibro_bind_EfbA"/>
    <property type="match status" value="1"/>
</dbReference>
<reference evidence="7 10" key="2">
    <citation type="submission" date="2023-03" db="EMBL/GenBank/DDBJ databases">
        <authorList>
            <person name="Shen W."/>
            <person name="Cai J."/>
        </authorList>
    </citation>
    <scope>NUCLEOTIDE SEQUENCE [LARGE SCALE GENOMIC DNA]</scope>
    <source>
        <strain evidence="7 10">Y2</strain>
    </source>
</reference>
<dbReference type="FunFam" id="2.30.310.10:FF:000004">
    <property type="entry name" value="Fibronectin-binding protein A"/>
    <property type="match status" value="1"/>
</dbReference>
<feature type="coiled-coil region" evidence="5">
    <location>
        <begin position="376"/>
        <end position="410"/>
    </location>
</feature>
<evidence type="ECO:0000259" key="6">
    <source>
        <dbReference type="Pfam" id="PF05670"/>
    </source>
</evidence>
<accession>A0A437UNV0</accession>
<keyword evidence="2 5" id="KW-0699">rRNA-binding</keyword>
<evidence type="ECO:0000256" key="1">
    <source>
        <dbReference type="ARBA" id="ARBA00022555"/>
    </source>
</evidence>
<evidence type="ECO:0000313" key="9">
    <source>
        <dbReference type="Proteomes" id="UP000288388"/>
    </source>
</evidence>
<organism evidence="8 9">
    <name type="scientific">Enterococcus avium</name>
    <name type="common">Streptococcus avium</name>
    <dbReference type="NCBI Taxonomy" id="33945"/>
    <lineage>
        <taxon>Bacteria</taxon>
        <taxon>Bacillati</taxon>
        <taxon>Bacillota</taxon>
        <taxon>Bacilli</taxon>
        <taxon>Lactobacillales</taxon>
        <taxon>Enterococcaceae</taxon>
        <taxon>Enterococcus</taxon>
    </lineage>
</organism>
<evidence type="ECO:0000313" key="8">
    <source>
        <dbReference type="EMBL" id="RVU95307.1"/>
    </source>
</evidence>
<dbReference type="GO" id="GO:0019843">
    <property type="term" value="F:rRNA binding"/>
    <property type="evidence" value="ECO:0007669"/>
    <property type="project" value="UniProtKB-UniRule"/>
</dbReference>
<comment type="similarity">
    <text evidence="5">Belongs to the NEMF family.</text>
</comment>
<dbReference type="Proteomes" id="UP001264335">
    <property type="component" value="Unassembled WGS sequence"/>
</dbReference>
<dbReference type="GO" id="GO:0000049">
    <property type="term" value="F:tRNA binding"/>
    <property type="evidence" value="ECO:0007669"/>
    <property type="project" value="UniProtKB-UniRule"/>
</dbReference>
<keyword evidence="3 5" id="KW-0694">RNA-binding</keyword>
<evidence type="ECO:0000256" key="2">
    <source>
        <dbReference type="ARBA" id="ARBA00022730"/>
    </source>
</evidence>
<gene>
    <name evidence="5" type="primary">rqcH</name>
    <name evidence="7" type="synonym">efbA</name>
    <name evidence="8" type="ORF">EK398_10960</name>
    <name evidence="7" type="ORF">P7D79_04930</name>
</gene>
<proteinExistence type="inferred from homology"/>
<dbReference type="EMBL" id="RYZS01000001">
    <property type="protein sequence ID" value="RVU95307.1"/>
    <property type="molecule type" value="Genomic_DNA"/>
</dbReference>